<sequence length="392" mass="40923">MESHPQPQTFTSPARFTLPVPTAAPTPPVALFEQRAYVATTTEVKIIDMSTGEVSGHIEPESAATWGDFDVSPTATLPPVSPDTSTTSLEDMAEAVDSPLLTHIDGQPAVLTAFPVAEDADREVELIAAQADTGEVMWRLRIDLPDAAGGAYLDIAGATGDTAMVNVGHPEAVATTHAVDLTEPALAWSREDTWTMGVFGDTVAATAIAPEDDQRSLVGLTVGEGEQRWSAPRSHTWLTAESAGPWLRVSHEAGSGSTAARLVDIATGSTTHTYDTGIADWMRCRYDGATVIVCSDKGSVLALDSVTGQTRWRIPEGTGEPIAAHMPQAWGGRVTAVADGLIYAEADNGPVVLDARTGATVEDAPGVAPFRVNAYVGLVSSGGEVSVHATTG</sequence>
<organism evidence="3 4">
    <name type="scientific">Salinactinospora qingdaonensis</name>
    <dbReference type="NCBI Taxonomy" id="702744"/>
    <lineage>
        <taxon>Bacteria</taxon>
        <taxon>Bacillati</taxon>
        <taxon>Actinomycetota</taxon>
        <taxon>Actinomycetes</taxon>
        <taxon>Streptosporangiales</taxon>
        <taxon>Nocardiopsidaceae</taxon>
        <taxon>Salinactinospora</taxon>
    </lineage>
</organism>
<dbReference type="InterPro" id="IPR011047">
    <property type="entry name" value="Quinoprotein_ADH-like_sf"/>
</dbReference>
<gene>
    <name evidence="3" type="ORF">GCM10022402_36390</name>
</gene>
<dbReference type="Proteomes" id="UP001500908">
    <property type="component" value="Unassembled WGS sequence"/>
</dbReference>
<dbReference type="SUPFAM" id="SSF50998">
    <property type="entry name" value="Quinoprotein alcohol dehydrogenase-like"/>
    <property type="match status" value="1"/>
</dbReference>
<dbReference type="InterPro" id="IPR002372">
    <property type="entry name" value="PQQ_rpt_dom"/>
</dbReference>
<name>A0ABP7G2B5_9ACTN</name>
<accession>A0ABP7G2B5</accession>
<feature type="compositionally biased region" description="Polar residues" evidence="1">
    <location>
        <begin position="1"/>
        <end position="14"/>
    </location>
</feature>
<evidence type="ECO:0000313" key="4">
    <source>
        <dbReference type="Proteomes" id="UP001500908"/>
    </source>
</evidence>
<comment type="caution">
    <text evidence="3">The sequence shown here is derived from an EMBL/GenBank/DDBJ whole genome shotgun (WGS) entry which is preliminary data.</text>
</comment>
<dbReference type="InterPro" id="IPR015943">
    <property type="entry name" value="WD40/YVTN_repeat-like_dom_sf"/>
</dbReference>
<protein>
    <recommendedName>
        <fullName evidence="2">Pyrrolo-quinoline quinone repeat domain-containing protein</fullName>
    </recommendedName>
</protein>
<proteinExistence type="predicted"/>
<feature type="region of interest" description="Disordered" evidence="1">
    <location>
        <begin position="1"/>
        <end position="22"/>
    </location>
</feature>
<keyword evidence="4" id="KW-1185">Reference proteome</keyword>
<feature type="domain" description="Pyrrolo-quinoline quinone repeat" evidence="2">
    <location>
        <begin position="280"/>
        <end position="360"/>
    </location>
</feature>
<dbReference type="EMBL" id="BAABDD010000019">
    <property type="protein sequence ID" value="GAA3754450.1"/>
    <property type="molecule type" value="Genomic_DNA"/>
</dbReference>
<dbReference type="Gene3D" id="2.130.10.10">
    <property type="entry name" value="YVTN repeat-like/Quinoprotein amine dehydrogenase"/>
    <property type="match status" value="1"/>
</dbReference>
<evidence type="ECO:0000259" key="2">
    <source>
        <dbReference type="Pfam" id="PF13360"/>
    </source>
</evidence>
<dbReference type="Pfam" id="PF13360">
    <property type="entry name" value="PQQ_2"/>
    <property type="match status" value="1"/>
</dbReference>
<evidence type="ECO:0000256" key="1">
    <source>
        <dbReference type="SAM" id="MobiDB-lite"/>
    </source>
</evidence>
<reference evidence="4" key="1">
    <citation type="journal article" date="2019" name="Int. J. Syst. Evol. Microbiol.">
        <title>The Global Catalogue of Microorganisms (GCM) 10K type strain sequencing project: providing services to taxonomists for standard genome sequencing and annotation.</title>
        <authorList>
            <consortium name="The Broad Institute Genomics Platform"/>
            <consortium name="The Broad Institute Genome Sequencing Center for Infectious Disease"/>
            <person name="Wu L."/>
            <person name="Ma J."/>
        </authorList>
    </citation>
    <scope>NUCLEOTIDE SEQUENCE [LARGE SCALE GENOMIC DNA]</scope>
    <source>
        <strain evidence="4">JCM 17137</strain>
    </source>
</reference>
<evidence type="ECO:0000313" key="3">
    <source>
        <dbReference type="EMBL" id="GAA3754450.1"/>
    </source>
</evidence>